<evidence type="ECO:0000256" key="4">
    <source>
        <dbReference type="SAM" id="MobiDB-lite"/>
    </source>
</evidence>
<keyword evidence="3" id="KW-0040">ANK repeat</keyword>
<dbReference type="Pfam" id="PF01591">
    <property type="entry name" value="6PF2K"/>
    <property type="match status" value="1"/>
</dbReference>
<evidence type="ECO:0000313" key="7">
    <source>
        <dbReference type="Proteomes" id="UP000031737"/>
    </source>
</evidence>
<dbReference type="InterPro" id="IPR027417">
    <property type="entry name" value="P-loop_NTPase"/>
</dbReference>
<dbReference type="GO" id="GO:0004331">
    <property type="term" value="F:fructose-2,6-bisphosphate 2-phosphatase activity"/>
    <property type="evidence" value="ECO:0007669"/>
    <property type="project" value="TreeGrafter"/>
</dbReference>
<sequence length="1032" mass="112463">MNAVSEACGSDQTSPQLADDEGGDATSPGKSDGAVAAATAAQTKTVSERPEIAAAPAAAAAKTTTTTVTAASTFHPGCPGCFQPSDGTSPGAGQKWGCRAGAPCVCETVVSRTSPSSLPPASQNANLLPAFDALPHGSLVDSFSDFAYEQVSNSLLASTQTCPVEVKDTTTLENGLVFNEDDLREPRRYRATSFPTHSLCPVGEMQEALLQQLSCAERVSGSVCDTLFRPRFRSRLQPLASIKDPNCARAVREHNRSMLISVLVWQKLPLQRQLEAMRKEFSEQNIFSVVRASKASQLQYLLDRKLCDVNKRDYNGCTPLHVAALEGNEVIVRLLISFGADIMVMDNTGRTPLDWAAANRHSGVCRYLLHATQQIMLLHEQQKEHGGGESEHVDFTDKNTGRSQVFSVSVASSSALQSVLFSPPIQACKKMPAIQSPSLGSDAGSEQQNDVASASLMACLPPDVMSVVQTQCLTSCHSAEDGVQNEEEMEEEDDEAEEEYATPKFSSYTTISDPVPLVVCMVGLPGRGKSFIAHRLSRYLNWKGVPCRVFNAGSYRRQLLGVEGTADAGFFDPNNVKGSQLREKMAQLACEDLLEFISQHRTAVGVFDATNTTRARRRHLMEFFTSASKQRNVECRVVFIESICTDENIITENILRSKCGNDDFKNVGDISGVITSFRSRIAEYEKVYEPLDRAEDLSFVRIVNVKQHVVVQNIPCGLASRIAFFLLNLHPVAYPVYIALPGETEGESNHIYGGDEHLTPLGEKFALALRRFILERHVPNMIVLHGTNCSVVNTLKPLAESLRDDSEDGVTRVEDEENVAFSAFPSQEELLCPLPGLDSINYGWFSGRTVRWVRKRYAKLSRILFAAVPGSSDESLSSMNISPNSHPEDVESNAQGGKEALGLPQQGDQEGEHAPTQYLGNDAEAILRFRHVPNGTDPRLSYCVQFPNGESCRQVNVRLEPALMAVMRVQGPVFVVATSVPAQGVLAFMADVLPELSPTLRLPKHAVVEIGVKGDITVHQLEPAEVGLCLDT</sequence>
<evidence type="ECO:0000256" key="3">
    <source>
        <dbReference type="PROSITE-ProRule" id="PRU00023"/>
    </source>
</evidence>
<dbReference type="PROSITE" id="PS50088">
    <property type="entry name" value="ANK_REPEAT"/>
    <property type="match status" value="1"/>
</dbReference>
<dbReference type="Pfam" id="PF12796">
    <property type="entry name" value="Ank_2"/>
    <property type="match status" value="1"/>
</dbReference>
<dbReference type="Gene3D" id="1.25.40.20">
    <property type="entry name" value="Ankyrin repeat-containing domain"/>
    <property type="match status" value="1"/>
</dbReference>
<dbReference type="AlphaFoldDB" id="A0A061J4M2"/>
<protein>
    <submittedName>
        <fullName evidence="6">6-phosphofructo-2-kinase/fructose-2, 6-biphosphatase</fullName>
    </submittedName>
</protein>
<dbReference type="PANTHER" id="PTHR10606:SF50">
    <property type="entry name" value="6-BIPHOSPHATASE, PUTATIVE-RELATED"/>
    <property type="match status" value="1"/>
</dbReference>
<name>A0A061J4M2_TRYRA</name>
<dbReference type="GO" id="GO:0006000">
    <property type="term" value="P:fructose metabolic process"/>
    <property type="evidence" value="ECO:0007669"/>
    <property type="project" value="InterPro"/>
</dbReference>
<dbReference type="GO" id="GO:0006003">
    <property type="term" value="P:fructose 2,6-bisphosphate metabolic process"/>
    <property type="evidence" value="ECO:0007669"/>
    <property type="project" value="InterPro"/>
</dbReference>
<dbReference type="InterPro" id="IPR003094">
    <property type="entry name" value="6Pfruct_kin"/>
</dbReference>
<dbReference type="EMBL" id="AUPL01003008">
    <property type="protein sequence ID" value="ESL09275.1"/>
    <property type="molecule type" value="Genomic_DNA"/>
</dbReference>
<dbReference type="InterPro" id="IPR036770">
    <property type="entry name" value="Ankyrin_rpt-contain_sf"/>
</dbReference>
<keyword evidence="6" id="KW-0418">Kinase</keyword>
<keyword evidence="7" id="KW-1185">Reference proteome</keyword>
<dbReference type="VEuPathDB" id="TriTrypDB:TRSC58_03008"/>
<keyword evidence="2" id="KW-0067">ATP-binding</keyword>
<keyword evidence="1" id="KW-0547">Nucleotide-binding</keyword>
<feature type="domain" description="6-phosphofructo-2-kinase" evidence="5">
    <location>
        <begin position="514"/>
        <end position="731"/>
    </location>
</feature>
<proteinExistence type="predicted"/>
<feature type="region of interest" description="Disordered" evidence="4">
    <location>
        <begin position="479"/>
        <end position="499"/>
    </location>
</feature>
<dbReference type="PANTHER" id="PTHR10606">
    <property type="entry name" value="6-PHOSPHOFRUCTO-2-KINASE/FRUCTOSE-2,6-BISPHOSPHATASE"/>
    <property type="match status" value="1"/>
</dbReference>
<dbReference type="Proteomes" id="UP000031737">
    <property type="component" value="Unassembled WGS sequence"/>
</dbReference>
<reference evidence="6 7" key="1">
    <citation type="submission" date="2013-07" db="EMBL/GenBank/DDBJ databases">
        <authorList>
            <person name="Stoco P.H."/>
            <person name="Wagner G."/>
            <person name="Gerber A."/>
            <person name="Zaha A."/>
            <person name="Thompson C."/>
            <person name="Bartholomeu D.C."/>
            <person name="Luckemeyer D.D."/>
            <person name="Bahia D."/>
            <person name="Loreto E."/>
            <person name="Prestes E.B."/>
            <person name="Lima F.M."/>
            <person name="Rodrigues-Luiz G."/>
            <person name="Vallejo G.A."/>
            <person name="Filho J.F."/>
            <person name="Monteiro K.M."/>
            <person name="Tyler K.M."/>
            <person name="de Almeida L.G."/>
            <person name="Ortiz M.F."/>
            <person name="Siervo M.A."/>
            <person name="de Moraes M.H."/>
            <person name="Cunha O.L."/>
            <person name="Mendonca-Neto R."/>
            <person name="Silva R."/>
            <person name="Teixeira S.M."/>
            <person name="Murta S.M."/>
            <person name="Sincero T.C."/>
            <person name="Mendes T.A."/>
            <person name="Urmenyi T.P."/>
            <person name="Silva V.G."/>
            <person name="da Rocha W.D."/>
            <person name="Andersson B."/>
            <person name="Romanha A.J."/>
            <person name="Steindel M."/>
            <person name="de Vasconcelos A.T."/>
            <person name="Grisard E.C."/>
        </authorList>
    </citation>
    <scope>NUCLEOTIDE SEQUENCE [LARGE SCALE GENOMIC DNA]</scope>
    <source>
        <strain evidence="6 7">SC58</strain>
    </source>
</reference>
<dbReference type="Gene3D" id="3.40.50.1240">
    <property type="entry name" value="Phosphoglycerate mutase-like"/>
    <property type="match status" value="1"/>
</dbReference>
<dbReference type="InterPro" id="IPR002110">
    <property type="entry name" value="Ankyrin_rpt"/>
</dbReference>
<comment type="caution">
    <text evidence="6">The sequence shown here is derived from an EMBL/GenBank/DDBJ whole genome shotgun (WGS) entry which is preliminary data.</text>
</comment>
<feature type="repeat" description="ANK" evidence="3">
    <location>
        <begin position="315"/>
        <end position="347"/>
    </location>
</feature>
<accession>A0A061J4M2</accession>
<keyword evidence="6" id="KW-0808">Transferase</keyword>
<dbReference type="GO" id="GO:0005829">
    <property type="term" value="C:cytosol"/>
    <property type="evidence" value="ECO:0007669"/>
    <property type="project" value="TreeGrafter"/>
</dbReference>
<evidence type="ECO:0000313" key="6">
    <source>
        <dbReference type="EMBL" id="ESL09275.1"/>
    </source>
</evidence>
<dbReference type="PROSITE" id="PS50297">
    <property type="entry name" value="ANK_REP_REGION"/>
    <property type="match status" value="1"/>
</dbReference>
<dbReference type="SUPFAM" id="SSF53254">
    <property type="entry name" value="Phosphoglycerate mutase-like"/>
    <property type="match status" value="1"/>
</dbReference>
<dbReference type="Gene3D" id="3.40.50.300">
    <property type="entry name" value="P-loop containing nucleotide triphosphate hydrolases"/>
    <property type="match status" value="1"/>
</dbReference>
<feature type="region of interest" description="Disordered" evidence="4">
    <location>
        <begin position="872"/>
        <end position="915"/>
    </location>
</feature>
<dbReference type="OrthoDB" id="267323at2759"/>
<feature type="compositionally biased region" description="Acidic residues" evidence="4">
    <location>
        <begin position="483"/>
        <end position="499"/>
    </location>
</feature>
<dbReference type="GO" id="GO:0003873">
    <property type="term" value="F:6-phosphofructo-2-kinase activity"/>
    <property type="evidence" value="ECO:0007669"/>
    <property type="project" value="InterPro"/>
</dbReference>
<organism evidence="6 7">
    <name type="scientific">Trypanosoma rangeli SC58</name>
    <dbReference type="NCBI Taxonomy" id="429131"/>
    <lineage>
        <taxon>Eukaryota</taxon>
        <taxon>Discoba</taxon>
        <taxon>Euglenozoa</taxon>
        <taxon>Kinetoplastea</taxon>
        <taxon>Metakinetoplastina</taxon>
        <taxon>Trypanosomatida</taxon>
        <taxon>Trypanosomatidae</taxon>
        <taxon>Trypanosoma</taxon>
        <taxon>Herpetosoma</taxon>
    </lineage>
</organism>
<dbReference type="InterPro" id="IPR029033">
    <property type="entry name" value="His_PPase_superfam"/>
</dbReference>
<gene>
    <name evidence="6" type="ORF">TRSC58_03008</name>
</gene>
<dbReference type="InterPro" id="IPR013079">
    <property type="entry name" value="6Phosfructo_kin"/>
</dbReference>
<evidence type="ECO:0000256" key="2">
    <source>
        <dbReference type="ARBA" id="ARBA00022840"/>
    </source>
</evidence>
<dbReference type="SMART" id="SM00248">
    <property type="entry name" value="ANK"/>
    <property type="match status" value="2"/>
</dbReference>
<evidence type="ECO:0000259" key="5">
    <source>
        <dbReference type="Pfam" id="PF01591"/>
    </source>
</evidence>
<dbReference type="SUPFAM" id="SSF48403">
    <property type="entry name" value="Ankyrin repeat"/>
    <property type="match status" value="1"/>
</dbReference>
<feature type="region of interest" description="Disordered" evidence="4">
    <location>
        <begin position="1"/>
        <end position="50"/>
    </location>
</feature>
<feature type="compositionally biased region" description="Polar residues" evidence="4">
    <location>
        <begin position="872"/>
        <end position="885"/>
    </location>
</feature>
<dbReference type="SUPFAM" id="SSF52540">
    <property type="entry name" value="P-loop containing nucleoside triphosphate hydrolases"/>
    <property type="match status" value="1"/>
</dbReference>
<dbReference type="GO" id="GO:0005524">
    <property type="term" value="F:ATP binding"/>
    <property type="evidence" value="ECO:0007669"/>
    <property type="project" value="UniProtKB-KW"/>
</dbReference>
<dbReference type="PRINTS" id="PR00991">
    <property type="entry name" value="6PFRUCTKNASE"/>
</dbReference>
<dbReference type="FunFam" id="3.40.50.300:FF:000644">
    <property type="entry name" value="GpmB, Fructose-2,6-bisphosphatase"/>
    <property type="match status" value="1"/>
</dbReference>
<evidence type="ECO:0000256" key="1">
    <source>
        <dbReference type="ARBA" id="ARBA00022741"/>
    </source>
</evidence>